<evidence type="ECO:0000256" key="12">
    <source>
        <dbReference type="ARBA" id="ARBA00023211"/>
    </source>
</evidence>
<evidence type="ECO:0000256" key="5">
    <source>
        <dbReference type="ARBA" id="ARBA00019562"/>
    </source>
</evidence>
<comment type="subunit">
    <text evidence="3">Homodimer.</text>
</comment>
<keyword evidence="11" id="KW-0560">Oxidoreductase</keyword>
<feature type="site" description="Critical for catalysis" evidence="18">
    <location>
        <position position="150"/>
    </location>
</feature>
<keyword evidence="8 20" id="KW-0479">Metal-binding</keyword>
<evidence type="ECO:0000256" key="17">
    <source>
        <dbReference type="PIRSR" id="PIRSR604439-3"/>
    </source>
</evidence>
<comment type="catalytic activity">
    <reaction evidence="13">
        <text>D-threo-isocitrate + NADP(+) = 2-oxoglutarate + CO2 + NADPH</text>
        <dbReference type="Rhea" id="RHEA:19629"/>
        <dbReference type="ChEBI" id="CHEBI:15562"/>
        <dbReference type="ChEBI" id="CHEBI:16526"/>
        <dbReference type="ChEBI" id="CHEBI:16810"/>
        <dbReference type="ChEBI" id="CHEBI:57783"/>
        <dbReference type="ChEBI" id="CHEBI:58349"/>
        <dbReference type="EC" id="1.1.1.42"/>
    </reaction>
</comment>
<evidence type="ECO:0000256" key="18">
    <source>
        <dbReference type="PIRSR" id="PIRSR604439-4"/>
    </source>
</evidence>
<dbReference type="AlphaFoldDB" id="A0A398AZT1"/>
<evidence type="ECO:0000313" key="22">
    <source>
        <dbReference type="EMBL" id="RID83169.1"/>
    </source>
</evidence>
<comment type="cofactor">
    <cofactor evidence="1">
        <name>Mn(2+)</name>
        <dbReference type="ChEBI" id="CHEBI:29035"/>
    </cofactor>
</comment>
<keyword evidence="23" id="KW-1185">Reference proteome</keyword>
<comment type="similarity">
    <text evidence="2">Belongs to the isocitrate and isopropylmalate dehydrogenases family.</text>
</comment>
<feature type="binding site" evidence="16">
    <location>
        <position position="400"/>
    </location>
    <ligand>
        <name>NADP(+)</name>
        <dbReference type="ChEBI" id="CHEBI:58349"/>
    </ligand>
</feature>
<evidence type="ECO:0000256" key="6">
    <source>
        <dbReference type="ARBA" id="ARBA00022435"/>
    </source>
</evidence>
<evidence type="ECO:0000256" key="2">
    <source>
        <dbReference type="ARBA" id="ARBA00007769"/>
    </source>
</evidence>
<dbReference type="SMART" id="SM01329">
    <property type="entry name" value="Iso_dh"/>
    <property type="match status" value="1"/>
</dbReference>
<evidence type="ECO:0000259" key="21">
    <source>
        <dbReference type="SMART" id="SM01329"/>
    </source>
</evidence>
<sequence length="422" mass="46235">MQGEKITVKDGVLNVPNNPVVPFIEGDGTGPDIWAASVRVLDAAVEKAYKGDRKIVWKEVLAGEKAFNKTGEWLPAETLEAINEYLIAIKGPLTTPVGGGIRSLNVALRQELDLFVCLRPVRWFEGVPSPVKRPQDTDMVIFRENTEDIYAGIEYASGSDEAKKVIDFLQNEMGVTKIRFPETSGIGIKPVSKEGTERLVRAALNYAIKEGRKSLTLVHKGNIMKYTEGAFKNWGYELAEREFGEKVFTWVQYDRIKEEQGSDAANQAQADAEAAGKVIVKDSIADIFLQQILTRPREFDVVATMNLNGDYISDALAAQVGGIGIAPGANINYETGHAIFEATHGTAPKYAGLDKVNPSSVILSGVLMLEHLGWTEAANMIVKSMEKSIASKVVTYDFARLMDGATEVKASEFGNELIKNME</sequence>
<evidence type="ECO:0000256" key="3">
    <source>
        <dbReference type="ARBA" id="ARBA00011738"/>
    </source>
</evidence>
<accession>A0A398AZT1</accession>
<keyword evidence="7 20" id="KW-0816">Tricarboxylic acid cycle</keyword>
<dbReference type="PANTHER" id="PTHR43504">
    <property type="entry name" value="ISOCITRATE DEHYDROGENASE [NADP]"/>
    <property type="match status" value="1"/>
</dbReference>
<evidence type="ECO:0000256" key="15">
    <source>
        <dbReference type="PIRSR" id="PIRSR604439-1"/>
    </source>
</evidence>
<dbReference type="EC" id="1.1.1.42" evidence="4 20"/>
<dbReference type="GO" id="GO:0004450">
    <property type="term" value="F:isocitrate dehydrogenase (NADP+) activity"/>
    <property type="evidence" value="ECO:0007669"/>
    <property type="project" value="UniProtKB-UniRule"/>
</dbReference>
<feature type="domain" description="Isopropylmalate dehydrogenase-like" evidence="21">
    <location>
        <begin position="20"/>
        <end position="417"/>
    </location>
</feature>
<dbReference type="Proteomes" id="UP000265816">
    <property type="component" value="Unassembled WGS sequence"/>
</dbReference>
<evidence type="ECO:0000313" key="23">
    <source>
        <dbReference type="Proteomes" id="UP000265816"/>
    </source>
</evidence>
<dbReference type="InterPro" id="IPR004439">
    <property type="entry name" value="Isocitrate_DH_NADP_dimer_prok"/>
</dbReference>
<dbReference type="NCBIfam" id="NF005425">
    <property type="entry name" value="PRK07006.1"/>
    <property type="match status" value="1"/>
</dbReference>
<evidence type="ECO:0000256" key="11">
    <source>
        <dbReference type="ARBA" id="ARBA00023002"/>
    </source>
</evidence>
<comment type="caution">
    <text evidence="22">The sequence shown here is derived from an EMBL/GenBank/DDBJ whole genome shotgun (WGS) entry which is preliminary data.</text>
</comment>
<feature type="modified residue" description="N6-succinyllysine" evidence="19">
    <location>
        <position position="232"/>
    </location>
</feature>
<dbReference type="Gene3D" id="3.40.718.10">
    <property type="entry name" value="Isopropylmalate Dehydrogenase"/>
    <property type="match status" value="1"/>
</dbReference>
<evidence type="ECO:0000256" key="13">
    <source>
        <dbReference type="ARBA" id="ARBA00023554"/>
    </source>
</evidence>
<comment type="cofactor">
    <cofactor evidence="17">
        <name>Mg(2+)</name>
        <dbReference type="ChEBI" id="CHEBI:18420"/>
    </cofactor>
    <cofactor evidence="17">
        <name>Mn(2+)</name>
        <dbReference type="ChEBI" id="CHEBI:29035"/>
    </cofactor>
    <text evidence="17">Binds 1 Mg(2+) or Mn(2+) ion per subunit.</text>
</comment>
<evidence type="ECO:0000256" key="4">
    <source>
        <dbReference type="ARBA" id="ARBA00013013"/>
    </source>
</evidence>
<reference evidence="22 23" key="1">
    <citation type="submission" date="2018-08" db="EMBL/GenBank/DDBJ databases">
        <title>Bacillus jemisoniae sp. nov., Bacillus chryseoplanitiae sp. nov., Bacillus resnikiae sp. nov., and Bacillus frankliniae sp. nov., isolated from Viking spacecraft and associated surfaces.</title>
        <authorList>
            <person name="Seuylemezian A."/>
            <person name="Vaishampayan P."/>
        </authorList>
    </citation>
    <scope>NUCLEOTIDE SEQUENCE [LARGE SCALE GENOMIC DNA]</scope>
    <source>
        <strain evidence="22 23">JJ-247</strain>
    </source>
</reference>
<feature type="binding site" evidence="15">
    <location>
        <position position="119"/>
    </location>
    <ligand>
        <name>D-threo-isocitrate</name>
        <dbReference type="ChEBI" id="CHEBI:15562"/>
    </ligand>
</feature>
<evidence type="ECO:0000256" key="1">
    <source>
        <dbReference type="ARBA" id="ARBA00001936"/>
    </source>
</evidence>
<feature type="modified residue" description="Phosphoserine" evidence="19">
    <location>
        <position position="103"/>
    </location>
</feature>
<evidence type="ECO:0000256" key="7">
    <source>
        <dbReference type="ARBA" id="ARBA00022532"/>
    </source>
</evidence>
<feature type="binding site" evidence="15">
    <location>
        <position position="105"/>
    </location>
    <ligand>
        <name>D-threo-isocitrate</name>
        <dbReference type="ChEBI" id="CHEBI:15562"/>
    </ligand>
</feature>
<evidence type="ECO:0000256" key="10">
    <source>
        <dbReference type="ARBA" id="ARBA00022857"/>
    </source>
</evidence>
<dbReference type="RefSeq" id="WP_119114015.1">
    <property type="nucleotide sequence ID" value="NZ_CBCSEO010000003.1"/>
</dbReference>
<evidence type="ECO:0000256" key="16">
    <source>
        <dbReference type="PIRSR" id="PIRSR604439-2"/>
    </source>
</evidence>
<feature type="binding site" evidence="16">
    <location>
        <position position="357"/>
    </location>
    <ligand>
        <name>NADP(+)</name>
        <dbReference type="ChEBI" id="CHEBI:58349"/>
    </ligand>
</feature>
<comment type="function">
    <text evidence="14">Catalyzes the oxidative decarboxylation of isocitrate to 2-oxoglutarate and carbon dioxide with the concomitant reduction of NADP(+).</text>
</comment>
<keyword evidence="12 17" id="KW-0464">Manganese</keyword>
<feature type="site" description="Critical for catalysis" evidence="18">
    <location>
        <position position="220"/>
    </location>
</feature>
<dbReference type="GO" id="GO:0006099">
    <property type="term" value="P:tricarboxylic acid cycle"/>
    <property type="evidence" value="ECO:0007669"/>
    <property type="project" value="UniProtKB-UniRule"/>
</dbReference>
<keyword evidence="9 17" id="KW-0460">Magnesium</keyword>
<feature type="binding site" evidence="16">
    <location>
        <begin position="344"/>
        <end position="350"/>
    </location>
    <ligand>
        <name>NADP(+)</name>
        <dbReference type="ChEBI" id="CHEBI:58349"/>
    </ligand>
</feature>
<dbReference type="NCBIfam" id="TIGR00183">
    <property type="entry name" value="prok_nadp_idh"/>
    <property type="match status" value="1"/>
</dbReference>
<protein>
    <recommendedName>
        <fullName evidence="5 20">Isocitrate dehydrogenase [NADP]</fullName>
        <ecNumber evidence="4 20">1.1.1.42</ecNumber>
    </recommendedName>
</protein>
<organism evidence="22 23">
    <name type="scientific">Mesobacillus zeae</name>
    <dbReference type="NCBI Taxonomy" id="1917180"/>
    <lineage>
        <taxon>Bacteria</taxon>
        <taxon>Bacillati</taxon>
        <taxon>Bacillota</taxon>
        <taxon>Bacilli</taxon>
        <taxon>Bacillales</taxon>
        <taxon>Bacillaceae</taxon>
        <taxon>Mesobacillus</taxon>
    </lineage>
</organism>
<feature type="binding site" evidence="15">
    <location>
        <position position="143"/>
    </location>
    <ligand>
        <name>D-threo-isocitrate</name>
        <dbReference type="ChEBI" id="CHEBI:15562"/>
    </ligand>
</feature>
<evidence type="ECO:0000256" key="8">
    <source>
        <dbReference type="ARBA" id="ARBA00022723"/>
    </source>
</evidence>
<feature type="binding site" evidence="17">
    <location>
        <position position="310"/>
    </location>
    <ligand>
        <name>Mg(2+)</name>
        <dbReference type="ChEBI" id="CHEBI:18420"/>
    </ligand>
</feature>
<feature type="modified residue" description="N6-succinyllysine" evidence="19">
    <location>
        <position position="90"/>
    </location>
</feature>
<feature type="binding site" evidence="16">
    <location>
        <position position="94"/>
    </location>
    <ligand>
        <name>NADP(+)</name>
        <dbReference type="ChEBI" id="CHEBI:58349"/>
    </ligand>
</feature>
<dbReference type="OrthoDB" id="9806254at2"/>
<feature type="modified residue" description="N6-acetyllysine" evidence="19">
    <location>
        <position position="132"/>
    </location>
</feature>
<evidence type="ECO:0000256" key="19">
    <source>
        <dbReference type="PIRSR" id="PIRSR604439-5"/>
    </source>
</evidence>
<evidence type="ECO:0000256" key="14">
    <source>
        <dbReference type="ARBA" id="ARBA00046127"/>
    </source>
</evidence>
<keyword evidence="6 20" id="KW-0329">Glyoxylate bypass</keyword>
<dbReference type="InterPro" id="IPR024084">
    <property type="entry name" value="IsoPropMal-DH-like_dom"/>
</dbReference>
<proteinExistence type="inferred from homology"/>
<evidence type="ECO:0000256" key="20">
    <source>
        <dbReference type="RuleBase" id="RU004446"/>
    </source>
</evidence>
<feature type="binding site" evidence="15">
    <location>
        <position position="109"/>
    </location>
    <ligand>
        <name>D-threo-isocitrate</name>
        <dbReference type="ChEBI" id="CHEBI:15562"/>
    </ligand>
</feature>
<dbReference type="PANTHER" id="PTHR43504:SF1">
    <property type="entry name" value="ISOCITRATE DEHYDROGENASE [NADP]"/>
    <property type="match status" value="1"/>
</dbReference>
<gene>
    <name evidence="22" type="ORF">D1970_16760</name>
</gene>
<dbReference type="Pfam" id="PF00180">
    <property type="entry name" value="Iso_dh"/>
    <property type="match status" value="1"/>
</dbReference>
<dbReference type="EMBL" id="QWVT01000029">
    <property type="protein sequence ID" value="RID83169.1"/>
    <property type="molecule type" value="Genomic_DNA"/>
</dbReference>
<dbReference type="GO" id="GO:0051287">
    <property type="term" value="F:NAD binding"/>
    <property type="evidence" value="ECO:0007669"/>
    <property type="project" value="InterPro"/>
</dbReference>
<dbReference type="PROSITE" id="PS00470">
    <property type="entry name" value="IDH_IMDH"/>
    <property type="match status" value="1"/>
</dbReference>
<feature type="binding site" evidence="15">
    <location>
        <position position="103"/>
    </location>
    <ligand>
        <name>D-threo-isocitrate</name>
        <dbReference type="ChEBI" id="CHEBI:15562"/>
    </ligand>
</feature>
<name>A0A398AZT1_9BACI</name>
<dbReference type="InterPro" id="IPR019818">
    <property type="entry name" value="IsoCit/isopropylmalate_DH_CS"/>
</dbReference>
<dbReference type="SUPFAM" id="SSF53659">
    <property type="entry name" value="Isocitrate/Isopropylmalate dehydrogenase-like"/>
    <property type="match status" value="1"/>
</dbReference>
<keyword evidence="10 16" id="KW-0521">NADP</keyword>
<feature type="binding site" evidence="16">
    <location>
        <position position="396"/>
    </location>
    <ligand>
        <name>NADP(+)</name>
        <dbReference type="ChEBI" id="CHEBI:58349"/>
    </ligand>
</feature>
<dbReference type="GO" id="GO:0006097">
    <property type="term" value="P:glyoxylate cycle"/>
    <property type="evidence" value="ECO:0007669"/>
    <property type="project" value="UniProtKB-KW"/>
</dbReference>
<dbReference type="GO" id="GO:0000287">
    <property type="term" value="F:magnesium ion binding"/>
    <property type="evidence" value="ECO:0007669"/>
    <property type="project" value="InterPro"/>
</dbReference>
<evidence type="ECO:0000256" key="9">
    <source>
        <dbReference type="ARBA" id="ARBA00022842"/>
    </source>
</evidence>